<dbReference type="PROSITE" id="PS51195">
    <property type="entry name" value="Q_MOTIF"/>
    <property type="match status" value="2"/>
</dbReference>
<dbReference type="SMART" id="SM00487">
    <property type="entry name" value="DEXDc"/>
    <property type="match status" value="2"/>
</dbReference>
<dbReference type="PROSITE" id="PS51194">
    <property type="entry name" value="HELICASE_CTER"/>
    <property type="match status" value="2"/>
</dbReference>
<evidence type="ECO:0000256" key="5">
    <source>
        <dbReference type="ARBA" id="ARBA00022741"/>
    </source>
</evidence>
<organism evidence="22 23">
    <name type="scientific">Rotaria sordida</name>
    <dbReference type="NCBI Taxonomy" id="392033"/>
    <lineage>
        <taxon>Eukaryota</taxon>
        <taxon>Metazoa</taxon>
        <taxon>Spiralia</taxon>
        <taxon>Gnathifera</taxon>
        <taxon>Rotifera</taxon>
        <taxon>Eurotatoria</taxon>
        <taxon>Bdelloidea</taxon>
        <taxon>Philodinida</taxon>
        <taxon>Philodinidae</taxon>
        <taxon>Rotaria</taxon>
    </lineage>
</organism>
<evidence type="ECO:0000256" key="4">
    <source>
        <dbReference type="ARBA" id="ARBA00022728"/>
    </source>
</evidence>
<feature type="compositionally biased region" description="Low complexity" evidence="18">
    <location>
        <begin position="293"/>
        <end position="308"/>
    </location>
</feature>
<feature type="region of interest" description="Disordered" evidence="18">
    <location>
        <begin position="290"/>
        <end position="315"/>
    </location>
</feature>
<evidence type="ECO:0000256" key="14">
    <source>
        <dbReference type="ARBA" id="ARBA00049949"/>
    </source>
</evidence>
<evidence type="ECO:0000259" key="20">
    <source>
        <dbReference type="PROSITE" id="PS51194"/>
    </source>
</evidence>
<feature type="domain" description="Helicase C-terminal" evidence="20">
    <location>
        <begin position="676"/>
        <end position="839"/>
    </location>
</feature>
<dbReference type="GO" id="GO:0003676">
    <property type="term" value="F:nucleic acid binding"/>
    <property type="evidence" value="ECO:0007669"/>
    <property type="project" value="InterPro"/>
</dbReference>
<feature type="domain" description="DEAD-box RNA helicase Q" evidence="21">
    <location>
        <begin position="447"/>
        <end position="475"/>
    </location>
</feature>
<dbReference type="InterPro" id="IPR001650">
    <property type="entry name" value="Helicase_C-like"/>
</dbReference>
<feature type="domain" description="Helicase C-terminal" evidence="20">
    <location>
        <begin position="1456"/>
        <end position="1601"/>
    </location>
</feature>
<dbReference type="GO" id="GO:0016607">
    <property type="term" value="C:nuclear speck"/>
    <property type="evidence" value="ECO:0007669"/>
    <property type="project" value="UniProtKB-SubCell"/>
</dbReference>
<keyword evidence="7" id="KW-0347">Helicase</keyword>
<evidence type="ECO:0000256" key="7">
    <source>
        <dbReference type="ARBA" id="ARBA00022806"/>
    </source>
</evidence>
<dbReference type="InterPro" id="IPR014001">
    <property type="entry name" value="Helicase_ATP-bd"/>
</dbReference>
<evidence type="ECO:0000256" key="2">
    <source>
        <dbReference type="ARBA" id="ARBA00012552"/>
    </source>
</evidence>
<dbReference type="Pfam" id="PF00270">
    <property type="entry name" value="DEAD"/>
    <property type="match status" value="2"/>
</dbReference>
<keyword evidence="11" id="KW-0539">Nucleus</keyword>
<dbReference type="PANTHER" id="PTHR47958">
    <property type="entry name" value="ATP-DEPENDENT RNA HELICASE DBP3"/>
    <property type="match status" value="1"/>
</dbReference>
<dbReference type="InterPro" id="IPR000629">
    <property type="entry name" value="RNA-helicase_DEAD-box_CS"/>
</dbReference>
<dbReference type="Pfam" id="PF00271">
    <property type="entry name" value="Helicase_C"/>
    <property type="match status" value="2"/>
</dbReference>
<dbReference type="FunFam" id="3.40.50.300:FF:000584">
    <property type="entry name" value="probable ATP-dependent RNA helicase DDX46"/>
    <property type="match status" value="2"/>
</dbReference>
<evidence type="ECO:0000256" key="13">
    <source>
        <dbReference type="ARBA" id="ARBA00047984"/>
    </source>
</evidence>
<dbReference type="Proteomes" id="UP000663864">
    <property type="component" value="Unassembled WGS sequence"/>
</dbReference>
<evidence type="ECO:0000256" key="8">
    <source>
        <dbReference type="ARBA" id="ARBA00022840"/>
    </source>
</evidence>
<feature type="short sequence motif" description="Q motif" evidence="17">
    <location>
        <begin position="1220"/>
        <end position="1248"/>
    </location>
</feature>
<evidence type="ECO:0000256" key="18">
    <source>
        <dbReference type="SAM" id="MobiDB-lite"/>
    </source>
</evidence>
<feature type="region of interest" description="Disordered" evidence="18">
    <location>
        <begin position="325"/>
        <end position="344"/>
    </location>
</feature>
<keyword evidence="5" id="KW-0547">Nucleotide-binding</keyword>
<evidence type="ECO:0000256" key="11">
    <source>
        <dbReference type="ARBA" id="ARBA00023242"/>
    </source>
</evidence>
<protein>
    <recommendedName>
        <fullName evidence="15">Probable ATP-dependent RNA helicase DDX46</fullName>
        <ecNumber evidence="2">3.6.4.13</ecNumber>
    </recommendedName>
    <alternativeName>
        <fullName evidence="16">DEAD box protein 46</fullName>
    </alternativeName>
</protein>
<evidence type="ECO:0000256" key="15">
    <source>
        <dbReference type="ARBA" id="ARBA00050029"/>
    </source>
</evidence>
<evidence type="ECO:0000313" key="22">
    <source>
        <dbReference type="EMBL" id="CAF1343042.1"/>
    </source>
</evidence>
<feature type="compositionally biased region" description="Basic and acidic residues" evidence="18">
    <location>
        <begin position="105"/>
        <end position="123"/>
    </location>
</feature>
<dbReference type="GO" id="GO:0005681">
    <property type="term" value="C:spliceosomal complex"/>
    <property type="evidence" value="ECO:0007669"/>
    <property type="project" value="UniProtKB-KW"/>
</dbReference>
<keyword evidence="6" id="KW-0378">Hydrolase</keyword>
<comment type="caution">
    <text evidence="22">The sequence shown here is derived from an EMBL/GenBank/DDBJ whole genome shotgun (WGS) entry which is preliminary data.</text>
</comment>
<feature type="compositionally biased region" description="Low complexity" evidence="18">
    <location>
        <begin position="86"/>
        <end position="103"/>
    </location>
</feature>
<evidence type="ECO:0000256" key="12">
    <source>
        <dbReference type="ARBA" id="ARBA00038511"/>
    </source>
</evidence>
<feature type="short sequence motif" description="Q motif" evidence="17">
    <location>
        <begin position="447"/>
        <end position="475"/>
    </location>
</feature>
<dbReference type="EC" id="3.6.4.13" evidence="2"/>
<keyword evidence="9" id="KW-0175">Coiled coil</keyword>
<comment type="subcellular location">
    <subcellularLocation>
        <location evidence="1">Nucleus speckle</location>
    </subcellularLocation>
</comment>
<reference evidence="22" key="1">
    <citation type="submission" date="2021-02" db="EMBL/GenBank/DDBJ databases">
        <authorList>
            <person name="Nowell W R."/>
        </authorList>
    </citation>
    <scope>NUCLEOTIDE SEQUENCE</scope>
</reference>
<comment type="similarity">
    <text evidence="12">Belongs to the DEAD box helicase family. DDX46/PRP5 subfamily.</text>
</comment>
<evidence type="ECO:0000313" key="23">
    <source>
        <dbReference type="Proteomes" id="UP000663864"/>
    </source>
</evidence>
<dbReference type="GO" id="GO:0000398">
    <property type="term" value="P:mRNA splicing, via spliceosome"/>
    <property type="evidence" value="ECO:0007669"/>
    <property type="project" value="UniProtKB-ARBA"/>
</dbReference>
<evidence type="ECO:0000256" key="9">
    <source>
        <dbReference type="ARBA" id="ARBA00023054"/>
    </source>
</evidence>
<name>A0A815GTE3_9BILA</name>
<evidence type="ECO:0000256" key="6">
    <source>
        <dbReference type="ARBA" id="ARBA00022801"/>
    </source>
</evidence>
<evidence type="ECO:0000256" key="10">
    <source>
        <dbReference type="ARBA" id="ARBA00023187"/>
    </source>
</evidence>
<dbReference type="SUPFAM" id="SSF52540">
    <property type="entry name" value="P-loop containing nucleoside triphosphate hydrolases"/>
    <property type="match status" value="4"/>
</dbReference>
<evidence type="ECO:0000256" key="3">
    <source>
        <dbReference type="ARBA" id="ARBA00022664"/>
    </source>
</evidence>
<dbReference type="CDD" id="cd18787">
    <property type="entry name" value="SF2_C_DEAD"/>
    <property type="match status" value="2"/>
</dbReference>
<dbReference type="FunFam" id="3.40.50.300:FF:000079">
    <property type="entry name" value="probable ATP-dependent RNA helicase DDX17"/>
    <property type="match status" value="2"/>
</dbReference>
<dbReference type="PROSITE" id="PS00039">
    <property type="entry name" value="DEAD_ATP_HELICASE"/>
    <property type="match status" value="2"/>
</dbReference>
<dbReference type="GO" id="GO:0005524">
    <property type="term" value="F:ATP binding"/>
    <property type="evidence" value="ECO:0007669"/>
    <property type="project" value="UniProtKB-KW"/>
</dbReference>
<evidence type="ECO:0000256" key="16">
    <source>
        <dbReference type="ARBA" id="ARBA00050042"/>
    </source>
</evidence>
<dbReference type="InterPro" id="IPR014014">
    <property type="entry name" value="RNA_helicase_DEAD_Q_motif"/>
</dbReference>
<dbReference type="Gene3D" id="3.40.50.300">
    <property type="entry name" value="P-loop containing nucleotide triphosphate hydrolases"/>
    <property type="match status" value="4"/>
</dbReference>
<dbReference type="InterPro" id="IPR027417">
    <property type="entry name" value="P-loop_NTPase"/>
</dbReference>
<comment type="catalytic activity">
    <reaction evidence="13">
        <text>ATP + H2O = ADP + phosphate + H(+)</text>
        <dbReference type="Rhea" id="RHEA:13065"/>
        <dbReference type="ChEBI" id="CHEBI:15377"/>
        <dbReference type="ChEBI" id="CHEBI:15378"/>
        <dbReference type="ChEBI" id="CHEBI:30616"/>
        <dbReference type="ChEBI" id="CHEBI:43474"/>
        <dbReference type="ChEBI" id="CHEBI:456216"/>
        <dbReference type="EC" id="3.6.4.13"/>
    </reaction>
</comment>
<comment type="function">
    <text evidence="14">Component of the 17S U2 SnRNP complex of the spliceosome, a large ribonucleoprotein complex that removes introns from transcribed pre-mRNAs. The 17S U2 SnRNP complex (1) directly participates in early spliceosome assembly and (2) mediates recognition of the intron branch site during pre-mRNA splicing by promoting the selection of the pre-mRNA branch-site adenosine, the nucleophile for the first step of splicing. Within the 17S U2 SnRNP complex, DDX46 plays essential roles during assembly of pre-spliceosome and proofreading of the branch site.</text>
</comment>
<dbReference type="Pfam" id="PF23469">
    <property type="entry name" value="KH_12"/>
    <property type="match status" value="1"/>
</dbReference>
<dbReference type="InterPro" id="IPR011545">
    <property type="entry name" value="DEAD/DEAH_box_helicase_dom"/>
</dbReference>
<dbReference type="PROSITE" id="PS51192">
    <property type="entry name" value="HELICASE_ATP_BIND_1"/>
    <property type="match status" value="2"/>
</dbReference>
<sequence>MPTKKRSSSSSSSSDGSPEHRSSSHRPNSERDKKRSRRSSSRDRHRRDGKSSKKHSKKSSKSHRTSRSRSPLRESSSTTDKERKTSSQTSTSQSTPVTTTNTNEPLDKEAEQKRLEEEMQKRKNRIEQWRAERRMMLGIDKVMQQSVVQSTKGKTWSLEDEGDEDEEDLQNVVISTADLKRDVAAARETLMASQADKQREALERAAQAAALASAACVNVEKTDDEGEDPLDRFMENIAKEVKSFRGTNATIISTKSNENNTKAITTIKQEQSSNNPKGSVIKIITKTTKNDSVESTVTSTNESNNGTGPTMNGHHNDTSIVKTESMDTSDQSSSVPSRVTVRSGVAKRAKEKGLIMEQDIDGLEYSSEEEGPKQNEDLDDIFTMNSKKSKADLIITNHDKIYYRPFRKDFYTVVPEIANMTDAEVAAYREELDGIKVTGKRCPRPIKTWSQCITSDKILQSLKKYNYEKPTPIQTQALPIILSGRNMIGIAKTGSGKTLAFLLPLFRHIKDQPPLEGDDGPIAIIMTPTRELALQTTKECKKFAKLFNIRCVAVYGGTGISEQIAELKRGAEIIVCTPGRMIDMLAANGGKVTNVRRVTYVVIDEADRMFDMGFEPQVTKILDSIRPDRQTVMFSATFPKQMEALARKTLHKPIEVTVGGRSIVCKDVMQHVFILDDDQKYLKLLELLGIYQPQGSVLVFVDKQEHCDELMKNLLRNSYPCMSLHGGIDQYDRDSTIIDFKSGDMPLMIATSVAARGLDVKDLILVVNYDCPNHYEDYVHRCGRTGRAGKIGYAYTFLTPAQERHAGDIMRALETSNTPVPEELNLLWENYVKKMEAMGKKVKTGGGFSGHGYKFDSSETQLKDEQKKMQKVVMGLGDSDEDEESQDIDQQIQSLFKSKKSIKAKGDAPVLPNTSTTQNEEVSGVTTINDTASKLELAKKAAARRIGKSWSLDDECDDDEEDLHNVFIPQVSLKRCVATASETLMSSQADKQREAIESTRQAAAIASVAYIVGEKVDDDEEDPLDKYMEIIAKEVKDFHENNTKTITTIKQEQISNNSKGSIIKFITKTIKNKSVEPSGTVPTINDHHDDSSIVKTEPMDTNDQSFSAPSLVTVHSDVAKSAKEKGLIMEQDIDGLEYSSEEESMKLNEDLNCISAMSSKKSKLDMIITNHDKIYYRPFRKDFYTAISEIANMTEAEVAAYRKELDGIEIVGKRCPRPIKTWSQCITSDKILQFLKKLNYEKPTPIQTQALPIILSGRNMIGIAKTGSGKTLAFLLPMFRHIIDQPPLDAGDGPIAIIMTPTRELTLQTTRECKKYAKLFNIHCIAVYGGTSISEQIAQLKRGAEIIVCTPGRLVDMLTANNGRITNLRRVTYVVVDEADRMFDMGFEPQVAKILDSIRPDRQIVMFSATFPKKMEALARKNLHKPIEVTVGGRSIVCKDIIQNVIILNDDEKYLKLLELLGIYQSQGLVLVFVDTQEHCDELMKNLMNNLYPCMSLHGGIDQYDRDSVITDFKNGNIPLLIATSVAARGLDVKDLILVVNYDCPNHYEDYVHRCGRTGRAGNIGYAYTFLTPTQERYAGNIIQALKTSGTSIPDELTLLWDSYVKKMEVTGIKVKIGSSGFSGRGSYEFDRLETQLKKKQKNMQVAAMGLIDLDEDEESQVIDQQIQSLFNKSKNYIKVKDNVSVNQNEEISGSTAINDLALKFELATKVAARLTLIKPETRDSIQEETTTSLFQHSDTLNSTVSSHIIAQQRANELNRKLNYEKSKEEIQVNENAFKKFEEQLEMNDFPQNARSKIISKKTLAHICEYADVDIFVRGQYYPNNKEIAQGDRKLYLQIESLTERGLQLAKEEIARLIKEEMMKMQNPALQLVNHGRYKVGSYIQIYPVDDDDELGKTFNFERHFYFSTLENVVLDTDNDENAIFLIDHALNI</sequence>
<accession>A0A815GTE3</accession>
<feature type="domain" description="Helicase ATP-binding" evidence="19">
    <location>
        <begin position="1251"/>
        <end position="1429"/>
    </location>
</feature>
<dbReference type="CDD" id="cd17953">
    <property type="entry name" value="DEADc_DDX46"/>
    <property type="match status" value="2"/>
</dbReference>
<evidence type="ECO:0000256" key="1">
    <source>
        <dbReference type="ARBA" id="ARBA00004324"/>
    </source>
</evidence>
<dbReference type="SMART" id="SM00490">
    <property type="entry name" value="HELICc"/>
    <property type="match status" value="2"/>
</dbReference>
<dbReference type="EMBL" id="CAJNOT010002781">
    <property type="protein sequence ID" value="CAF1343042.1"/>
    <property type="molecule type" value="Genomic_DNA"/>
</dbReference>
<keyword evidence="8" id="KW-0067">ATP-binding</keyword>
<evidence type="ECO:0000256" key="17">
    <source>
        <dbReference type="PROSITE-ProRule" id="PRU00552"/>
    </source>
</evidence>
<evidence type="ECO:0000259" key="21">
    <source>
        <dbReference type="PROSITE" id="PS51195"/>
    </source>
</evidence>
<keyword evidence="4" id="KW-0747">Spliceosome</keyword>
<feature type="compositionally biased region" description="Basic and acidic residues" evidence="18">
    <location>
        <begin position="17"/>
        <end position="33"/>
    </location>
</feature>
<feature type="domain" description="Helicase ATP-binding" evidence="19">
    <location>
        <begin position="478"/>
        <end position="656"/>
    </location>
</feature>
<feature type="compositionally biased region" description="Basic residues" evidence="18">
    <location>
        <begin position="34"/>
        <end position="67"/>
    </location>
</feature>
<feature type="domain" description="DEAD-box RNA helicase Q" evidence="21">
    <location>
        <begin position="1220"/>
        <end position="1248"/>
    </location>
</feature>
<feature type="compositionally biased region" description="Low complexity" evidence="18">
    <location>
        <begin position="332"/>
        <end position="344"/>
    </location>
</feature>
<feature type="region of interest" description="Disordered" evidence="18">
    <location>
        <begin position="1"/>
        <end position="123"/>
    </location>
</feature>
<proteinExistence type="inferred from homology"/>
<dbReference type="InterPro" id="IPR056149">
    <property type="entry name" value="PRP5/DDX46/KHDC4_KH"/>
</dbReference>
<dbReference type="GO" id="GO:0016787">
    <property type="term" value="F:hydrolase activity"/>
    <property type="evidence" value="ECO:0007669"/>
    <property type="project" value="UniProtKB-KW"/>
</dbReference>
<evidence type="ECO:0000259" key="19">
    <source>
        <dbReference type="PROSITE" id="PS51192"/>
    </source>
</evidence>
<gene>
    <name evidence="22" type="ORF">ZHD862_LOCUS30147</name>
</gene>
<dbReference type="GO" id="GO:0003724">
    <property type="term" value="F:RNA helicase activity"/>
    <property type="evidence" value="ECO:0007669"/>
    <property type="project" value="UniProtKB-EC"/>
</dbReference>
<keyword evidence="3" id="KW-0507">mRNA processing</keyword>
<keyword evidence="10" id="KW-0508">mRNA splicing</keyword>